<dbReference type="PIRSF" id="PIRSF004848">
    <property type="entry name" value="YBL036c_PLPDEIII"/>
    <property type="match status" value="1"/>
</dbReference>
<dbReference type="RefSeq" id="WP_307903987.1">
    <property type="nucleotide sequence ID" value="NZ_AP027059.1"/>
</dbReference>
<sequence>MSVAENIKLIKEDIKKYSKNPDKVKIIAATKYVDYKGVEEVLEAGIKNAGENRVQALREKREILKEKDINWNFIGHLQKNKIKYIIDYIFLIHSVDSLGLAKEINKKAEKIDRVVDILLEVNISGEKSKSGYNREDLENDMTELLKLKNINIKGLMTMAPLAEDNNIVRKVFRELRELEEELNENYFNGRLTELSMGMTNDYKIALEEGATMIRIGSKIFL</sequence>
<evidence type="ECO:0000256" key="1">
    <source>
        <dbReference type="ARBA" id="ARBA00022898"/>
    </source>
</evidence>
<dbReference type="EMBL" id="AP027059">
    <property type="protein sequence ID" value="BDU51146.1"/>
    <property type="molecule type" value="Genomic_DNA"/>
</dbReference>
<dbReference type="PANTHER" id="PTHR10146">
    <property type="entry name" value="PROLINE SYNTHETASE CO-TRANSCRIBED BACTERIAL HOMOLOG PROTEIN"/>
    <property type="match status" value="1"/>
</dbReference>
<dbReference type="Pfam" id="PF01168">
    <property type="entry name" value="Ala_racemase_N"/>
    <property type="match status" value="1"/>
</dbReference>
<dbReference type="InterPro" id="IPR011078">
    <property type="entry name" value="PyrdxlP_homeostasis"/>
</dbReference>
<evidence type="ECO:0000313" key="6">
    <source>
        <dbReference type="EMBL" id="BDU51146.1"/>
    </source>
</evidence>
<evidence type="ECO:0000256" key="2">
    <source>
        <dbReference type="HAMAP-Rule" id="MF_02087"/>
    </source>
</evidence>
<dbReference type="PANTHER" id="PTHR10146:SF14">
    <property type="entry name" value="PYRIDOXAL PHOSPHATE HOMEOSTASIS PROTEIN"/>
    <property type="match status" value="1"/>
</dbReference>
<feature type="domain" description="Alanine racemase N-terminal" evidence="5">
    <location>
        <begin position="8"/>
        <end position="220"/>
    </location>
</feature>
<keyword evidence="7" id="KW-1185">Reference proteome</keyword>
<comment type="similarity">
    <text evidence="2 4">Belongs to the pyridoxal phosphate-binding protein YggS/PROSC family.</text>
</comment>
<evidence type="ECO:0000259" key="5">
    <source>
        <dbReference type="Pfam" id="PF01168"/>
    </source>
</evidence>
<feature type="modified residue" description="N6-(pyridoxal phosphate)lysine" evidence="2 3">
    <location>
        <position position="31"/>
    </location>
</feature>
<dbReference type="SUPFAM" id="SSF51419">
    <property type="entry name" value="PLP-binding barrel"/>
    <property type="match status" value="1"/>
</dbReference>
<gene>
    <name evidence="6" type="ORF">HLVA_17150</name>
</gene>
<comment type="function">
    <text evidence="2">Pyridoxal 5'-phosphate (PLP)-binding protein, which is involved in PLP homeostasis.</text>
</comment>
<evidence type="ECO:0000313" key="7">
    <source>
        <dbReference type="Proteomes" id="UP001321582"/>
    </source>
</evidence>
<dbReference type="GO" id="GO:0030170">
    <property type="term" value="F:pyridoxal phosphate binding"/>
    <property type="evidence" value="ECO:0007669"/>
    <property type="project" value="UniProtKB-UniRule"/>
</dbReference>
<evidence type="ECO:0000256" key="3">
    <source>
        <dbReference type="PIRSR" id="PIRSR004848-1"/>
    </source>
</evidence>
<reference evidence="6 7" key="1">
    <citation type="submission" date="2022-11" db="EMBL/GenBank/DDBJ databases">
        <title>Haliovirga abyssi gen. nov., sp. nov., a mesophilic fermentative bacterium isolated from the Iheya North hydrothermal field and the proposal of Haliovirgaceae fam. nov.</title>
        <authorList>
            <person name="Miyazaki U."/>
            <person name="Tame A."/>
            <person name="Miyazaki J."/>
            <person name="Takai K."/>
            <person name="Sawayama S."/>
            <person name="Kitajima M."/>
            <person name="Okamoto A."/>
            <person name="Nakagawa S."/>
        </authorList>
    </citation>
    <scope>NUCLEOTIDE SEQUENCE [LARGE SCALE GENOMIC DNA]</scope>
    <source>
        <strain evidence="6 7">IC12</strain>
    </source>
</reference>
<proteinExistence type="inferred from homology"/>
<keyword evidence="1 2" id="KW-0663">Pyridoxal phosphate</keyword>
<dbReference type="KEGG" id="haby:HLVA_17150"/>
<organism evidence="6 7">
    <name type="scientific">Haliovirga abyssi</name>
    <dbReference type="NCBI Taxonomy" id="2996794"/>
    <lineage>
        <taxon>Bacteria</taxon>
        <taxon>Fusobacteriati</taxon>
        <taxon>Fusobacteriota</taxon>
        <taxon>Fusobacteriia</taxon>
        <taxon>Fusobacteriales</taxon>
        <taxon>Haliovirgaceae</taxon>
        <taxon>Haliovirga</taxon>
    </lineage>
</organism>
<dbReference type="NCBIfam" id="TIGR00044">
    <property type="entry name" value="YggS family pyridoxal phosphate-dependent enzyme"/>
    <property type="match status" value="1"/>
</dbReference>
<comment type="cofactor">
    <cofactor evidence="3">
        <name>pyridoxal 5'-phosphate</name>
        <dbReference type="ChEBI" id="CHEBI:597326"/>
    </cofactor>
</comment>
<protein>
    <recommendedName>
        <fullName evidence="2">Pyridoxal phosphate homeostasis protein</fullName>
        <shortName evidence="2">PLP homeostasis protein</shortName>
    </recommendedName>
</protein>
<dbReference type="InterPro" id="IPR029066">
    <property type="entry name" value="PLP-binding_barrel"/>
</dbReference>
<name>A0AAU9D514_9FUSO</name>
<dbReference type="AlphaFoldDB" id="A0AAU9D514"/>
<evidence type="ECO:0000256" key="4">
    <source>
        <dbReference type="RuleBase" id="RU004514"/>
    </source>
</evidence>
<accession>A0AAU9D514</accession>
<dbReference type="Gene3D" id="3.20.20.10">
    <property type="entry name" value="Alanine racemase"/>
    <property type="match status" value="1"/>
</dbReference>
<dbReference type="CDD" id="cd00635">
    <property type="entry name" value="PLPDE_III_YBL036c_like"/>
    <property type="match status" value="1"/>
</dbReference>
<dbReference type="Proteomes" id="UP001321582">
    <property type="component" value="Chromosome"/>
</dbReference>
<dbReference type="InterPro" id="IPR001608">
    <property type="entry name" value="Ala_racemase_N"/>
</dbReference>
<dbReference type="HAMAP" id="MF_02087">
    <property type="entry name" value="PLP_homeostasis"/>
    <property type="match status" value="1"/>
</dbReference>